<dbReference type="Gene3D" id="1.10.10.10">
    <property type="entry name" value="Winged helix-like DNA-binding domain superfamily/Winged helix DNA-binding domain"/>
    <property type="match status" value="1"/>
</dbReference>
<evidence type="ECO:0000313" key="2">
    <source>
        <dbReference type="Proteomes" id="UP000184447"/>
    </source>
</evidence>
<dbReference type="OrthoDB" id="4986073at2"/>
<evidence type="ECO:0008006" key="3">
    <source>
        <dbReference type="Google" id="ProtNLM"/>
    </source>
</evidence>
<dbReference type="InterPro" id="IPR043128">
    <property type="entry name" value="Rev_trsase/Diguanyl_cyclase"/>
</dbReference>
<reference evidence="1 2" key="1">
    <citation type="submission" date="2016-11" db="EMBL/GenBank/DDBJ databases">
        <authorList>
            <person name="Jaros S."/>
            <person name="Januszkiewicz K."/>
            <person name="Wedrychowicz H."/>
        </authorList>
    </citation>
    <scope>NUCLEOTIDE SEQUENCE [LARGE SCALE GENOMIC DNA]</scope>
    <source>
        <strain evidence="1 2">DSM 8605</strain>
    </source>
</reference>
<dbReference type="RefSeq" id="WP_073339312.1">
    <property type="nucleotide sequence ID" value="NZ_FQXM01000019.1"/>
</dbReference>
<protein>
    <recommendedName>
        <fullName evidence="3">Transcriptional regulator</fullName>
    </recommendedName>
</protein>
<dbReference type="InterPro" id="IPR036390">
    <property type="entry name" value="WH_DNA-bd_sf"/>
</dbReference>
<proteinExistence type="predicted"/>
<name>A0A1M5WQ22_9CLOT</name>
<dbReference type="Gene3D" id="3.30.70.270">
    <property type="match status" value="1"/>
</dbReference>
<dbReference type="InterPro" id="IPR036388">
    <property type="entry name" value="WH-like_DNA-bd_sf"/>
</dbReference>
<keyword evidence="2" id="KW-1185">Reference proteome</keyword>
<gene>
    <name evidence="1" type="ORF">SAMN02745207_03036</name>
</gene>
<accession>A0A1M5WQ22</accession>
<organism evidence="1 2">
    <name type="scientific">Clostridium grantii DSM 8605</name>
    <dbReference type="NCBI Taxonomy" id="1121316"/>
    <lineage>
        <taxon>Bacteria</taxon>
        <taxon>Bacillati</taxon>
        <taxon>Bacillota</taxon>
        <taxon>Clostridia</taxon>
        <taxon>Eubacteriales</taxon>
        <taxon>Clostridiaceae</taxon>
        <taxon>Clostridium</taxon>
    </lineage>
</organism>
<evidence type="ECO:0000313" key="1">
    <source>
        <dbReference type="EMBL" id="SHH89472.1"/>
    </source>
</evidence>
<dbReference type="SUPFAM" id="SSF46785">
    <property type="entry name" value="Winged helix' DNA-binding domain"/>
    <property type="match status" value="1"/>
</dbReference>
<dbReference type="EMBL" id="FQXM01000019">
    <property type="protein sequence ID" value="SHH89472.1"/>
    <property type="molecule type" value="Genomic_DNA"/>
</dbReference>
<dbReference type="Proteomes" id="UP000184447">
    <property type="component" value="Unassembled WGS sequence"/>
</dbReference>
<dbReference type="AlphaFoldDB" id="A0A1M5WQ22"/>
<dbReference type="STRING" id="1121316.SAMN02745207_03036"/>
<sequence>MYLKLALVGHKRRIKLINEIVKTYFKEIETIDIEFESLAQSESIKSIIKNQEQYLDGILFTGKAPYQIINSKMIPSIPWDYLHNDESQLLRAILEATLIHKYKVSKISIDSYEKEKILKIFNQIGINNNNVDAFIWEETEYDEKFLEKLELFHSQNYYNQRVSCCFTGFSAVYESLIKKNIPCISLDPTLDTIVNILTNFELKQEALINKKSQLVILSIEIDLPNEYSLINENEYETMLEKVKVTKEIYLFAQKIQSTLTEVGDKGYLLFCTKSILETETNNIDNFDLLATIARNTCSTISVGIGYGITAREAKYNATIGMKKAQKKGGNKAFVVYGENNIIEPISPTIIHPPEKEPFIDNTFHNIAVETGLSINTIFKLHCISNENTNESFTSMELAKSFGITPRSMNRIIDRLERHNYIKIVGKKVLGKSGRPSRIIKLLF</sequence>